<dbReference type="PANTHER" id="PTHR22914:SF41">
    <property type="entry name" value="CHITIN SYNTHASE 7"/>
    <property type="match status" value="1"/>
</dbReference>
<dbReference type="GO" id="GO:0006031">
    <property type="term" value="P:chitin biosynthetic process"/>
    <property type="evidence" value="ECO:0007669"/>
    <property type="project" value="TreeGrafter"/>
</dbReference>
<dbReference type="OrthoDB" id="370884at2759"/>
<evidence type="ECO:0000313" key="9">
    <source>
        <dbReference type="EMBL" id="CAH1264046.1"/>
    </source>
</evidence>
<dbReference type="Pfam" id="PF03142">
    <property type="entry name" value="Chitin_synth_2"/>
    <property type="match status" value="1"/>
</dbReference>
<dbReference type="Proteomes" id="UP000838412">
    <property type="component" value="Chromosome 4"/>
</dbReference>
<feature type="transmembrane region" description="Helical" evidence="8">
    <location>
        <begin position="425"/>
        <end position="447"/>
    </location>
</feature>
<evidence type="ECO:0000256" key="1">
    <source>
        <dbReference type="ARBA" id="ARBA00004141"/>
    </source>
</evidence>
<evidence type="ECO:0000256" key="2">
    <source>
        <dbReference type="ARBA" id="ARBA00012543"/>
    </source>
</evidence>
<dbReference type="InterPro" id="IPR004835">
    <property type="entry name" value="Chitin_synth"/>
</dbReference>
<feature type="transmembrane region" description="Helical" evidence="8">
    <location>
        <begin position="459"/>
        <end position="479"/>
    </location>
</feature>
<keyword evidence="4 8" id="KW-0812">Transmembrane</keyword>
<dbReference type="GO" id="GO:0016020">
    <property type="term" value="C:membrane"/>
    <property type="evidence" value="ECO:0007669"/>
    <property type="project" value="UniProtKB-SubCell"/>
</dbReference>
<evidence type="ECO:0000256" key="6">
    <source>
        <dbReference type="ARBA" id="ARBA00023136"/>
    </source>
</evidence>
<dbReference type="EMBL" id="OV696689">
    <property type="protein sequence ID" value="CAH1264046.1"/>
    <property type="molecule type" value="Genomic_DNA"/>
</dbReference>
<evidence type="ECO:0000256" key="7">
    <source>
        <dbReference type="SAM" id="MobiDB-lite"/>
    </source>
</evidence>
<feature type="transmembrane region" description="Helical" evidence="8">
    <location>
        <begin position="247"/>
        <end position="265"/>
    </location>
</feature>
<dbReference type="Gene3D" id="3.90.550.10">
    <property type="entry name" value="Spore Coat Polysaccharide Biosynthesis Protein SpsA, Chain A"/>
    <property type="match status" value="1"/>
</dbReference>
<accession>A0A8K0EVC2</accession>
<dbReference type="InterPro" id="IPR008979">
    <property type="entry name" value="Galactose-bd-like_sf"/>
</dbReference>
<dbReference type="GO" id="GO:0004100">
    <property type="term" value="F:chitin synthase activity"/>
    <property type="evidence" value="ECO:0007669"/>
    <property type="project" value="UniProtKB-EC"/>
</dbReference>
<keyword evidence="3" id="KW-0328">Glycosyltransferase</keyword>
<name>A0A8K0EVC2_BRALA</name>
<feature type="transmembrane region" description="Helical" evidence="8">
    <location>
        <begin position="277"/>
        <end position="299"/>
    </location>
</feature>
<dbReference type="SUPFAM" id="SSF49785">
    <property type="entry name" value="Galactose-binding domain-like"/>
    <property type="match status" value="1"/>
</dbReference>
<dbReference type="AlphaFoldDB" id="A0A8K0EVC2"/>
<feature type="compositionally biased region" description="Basic and acidic residues" evidence="7">
    <location>
        <begin position="536"/>
        <end position="549"/>
    </location>
</feature>
<evidence type="ECO:0000313" key="10">
    <source>
        <dbReference type="Proteomes" id="UP000838412"/>
    </source>
</evidence>
<keyword evidence="10" id="KW-1185">Reference proteome</keyword>
<keyword evidence="6 8" id="KW-0472">Membrane</keyword>
<keyword evidence="3" id="KW-0808">Transferase</keyword>
<keyword evidence="5 8" id="KW-1133">Transmembrane helix</keyword>
<comment type="subcellular location">
    <subcellularLocation>
        <location evidence="1">Membrane</location>
        <topology evidence="1">Multi-pass membrane protein</topology>
    </subcellularLocation>
</comment>
<organism evidence="9 10">
    <name type="scientific">Branchiostoma lanceolatum</name>
    <name type="common">Common lancelet</name>
    <name type="synonym">Amphioxus lanceolatum</name>
    <dbReference type="NCBI Taxonomy" id="7740"/>
    <lineage>
        <taxon>Eukaryota</taxon>
        <taxon>Metazoa</taxon>
        <taxon>Chordata</taxon>
        <taxon>Cephalochordata</taxon>
        <taxon>Leptocardii</taxon>
        <taxon>Amphioxiformes</taxon>
        <taxon>Branchiostomatidae</taxon>
        <taxon>Branchiostoma</taxon>
    </lineage>
</organism>
<evidence type="ECO:0000256" key="8">
    <source>
        <dbReference type="SAM" id="Phobius"/>
    </source>
</evidence>
<gene>
    <name evidence="9" type="primary">Hypp2820</name>
    <name evidence="9" type="ORF">BLAG_LOCUS18540</name>
</gene>
<feature type="region of interest" description="Disordered" evidence="7">
    <location>
        <begin position="500"/>
        <end position="549"/>
    </location>
</feature>
<sequence>MKPSVHVSRFQLRYVDSSDGLKRRDTLRLREDEWTRYRDTSDGPVKNFTVSQARNQKPVTVLLKQPIKTRFLRIYQTKCHGMRFEVLGHSLSNRLANTYILMTDGDVKFKSEAVRSLLDITAHDPAVGAVCARTHPIGSGPVAWYQIFDYAIAHWLGKTANNMMGTVLCCPGCFSVFRANAVRDGLPEYSSHVKGANDFLVKDMGEDRWLCTLLVKNGWALEYSAMTEDSTYCPETFEELFKQRRRWLLSGLVNPVLIIQIWKTIVQNKPNFSRLFLLYQILLLFSFIVTPGTCLILVAGTRETTNTDKGESDADGLSIDADTRIRVSCQDHGEEQTDNTIYDSDTPTEGQENNDQQISEADLNSQSNGLAKLKYKDNAGEIDSRHLEHSFWERLVEETLRPNDESDEQINTQDLKDKLSQLRNFWVVALSVANAMWLVLILVLKSYTTMEVLMMDPLTLTYLLVFGVVMCAQFLSMVVHRGWTLAHMLARIPNPWEPSGPDVTPTSLLKPPPATRNLGTMEEEFDEEQGQSNEGYEDHPDDSERFEAI</sequence>
<feature type="region of interest" description="Disordered" evidence="7">
    <location>
        <begin position="329"/>
        <end position="362"/>
    </location>
</feature>
<dbReference type="EC" id="2.4.1.16" evidence="2"/>
<evidence type="ECO:0000256" key="4">
    <source>
        <dbReference type="ARBA" id="ARBA00022692"/>
    </source>
</evidence>
<evidence type="ECO:0000256" key="5">
    <source>
        <dbReference type="ARBA" id="ARBA00022989"/>
    </source>
</evidence>
<dbReference type="InterPro" id="IPR029044">
    <property type="entry name" value="Nucleotide-diphossugar_trans"/>
</dbReference>
<evidence type="ECO:0000256" key="3">
    <source>
        <dbReference type="ARBA" id="ARBA00022676"/>
    </source>
</evidence>
<dbReference type="GO" id="GO:0071944">
    <property type="term" value="C:cell periphery"/>
    <property type="evidence" value="ECO:0007669"/>
    <property type="project" value="TreeGrafter"/>
</dbReference>
<dbReference type="SUPFAM" id="SSF53448">
    <property type="entry name" value="Nucleotide-diphospho-sugar transferases"/>
    <property type="match status" value="1"/>
</dbReference>
<protein>
    <recommendedName>
        <fullName evidence="2">chitin synthase</fullName>
        <ecNumber evidence="2">2.4.1.16</ecNumber>
    </recommendedName>
</protein>
<dbReference type="PANTHER" id="PTHR22914">
    <property type="entry name" value="CHITIN SYNTHASE"/>
    <property type="match status" value="1"/>
</dbReference>
<proteinExistence type="predicted"/>
<feature type="compositionally biased region" description="Polar residues" evidence="7">
    <location>
        <begin position="338"/>
        <end position="362"/>
    </location>
</feature>
<reference evidence="9" key="1">
    <citation type="submission" date="2022-01" db="EMBL/GenBank/DDBJ databases">
        <authorList>
            <person name="Braso-Vives M."/>
        </authorList>
    </citation>
    <scope>NUCLEOTIDE SEQUENCE</scope>
</reference>
<dbReference type="Gene3D" id="2.60.120.260">
    <property type="entry name" value="Galactose-binding domain-like"/>
    <property type="match status" value="1"/>
</dbReference>